<keyword evidence="1" id="KW-0812">Transmembrane</keyword>
<dbReference type="AlphaFoldDB" id="A0A9P5YLA2"/>
<reference evidence="2" key="1">
    <citation type="submission" date="2020-11" db="EMBL/GenBank/DDBJ databases">
        <authorList>
            <consortium name="DOE Joint Genome Institute"/>
            <person name="Ahrendt S."/>
            <person name="Riley R."/>
            <person name="Andreopoulos W."/>
            <person name="Labutti K."/>
            <person name="Pangilinan J."/>
            <person name="Ruiz-Duenas F.J."/>
            <person name="Barrasa J.M."/>
            <person name="Sanchez-Garcia M."/>
            <person name="Camarero S."/>
            <person name="Miyauchi S."/>
            <person name="Serrano A."/>
            <person name="Linde D."/>
            <person name="Babiker R."/>
            <person name="Drula E."/>
            <person name="Ayuso-Fernandez I."/>
            <person name="Pacheco R."/>
            <person name="Padilla G."/>
            <person name="Ferreira P."/>
            <person name="Barriuso J."/>
            <person name="Kellner H."/>
            <person name="Castanera R."/>
            <person name="Alfaro M."/>
            <person name="Ramirez L."/>
            <person name="Pisabarro A.G."/>
            <person name="Kuo A."/>
            <person name="Tritt A."/>
            <person name="Lipzen A."/>
            <person name="He G."/>
            <person name="Yan M."/>
            <person name="Ng V."/>
            <person name="Cullen D."/>
            <person name="Martin F."/>
            <person name="Rosso M.-N."/>
            <person name="Henrissat B."/>
            <person name="Hibbett D."/>
            <person name="Martinez A.T."/>
            <person name="Grigoriev I.V."/>
        </authorList>
    </citation>
    <scope>NUCLEOTIDE SEQUENCE</scope>
    <source>
        <strain evidence="2">CIRM-BRFM 674</strain>
    </source>
</reference>
<keyword evidence="1" id="KW-0472">Membrane</keyword>
<name>A0A9P5YLA2_9AGAR</name>
<keyword evidence="1" id="KW-1133">Transmembrane helix</keyword>
<evidence type="ECO:0000313" key="2">
    <source>
        <dbReference type="EMBL" id="KAF9471379.1"/>
    </source>
</evidence>
<evidence type="ECO:0000313" key="3">
    <source>
        <dbReference type="Proteomes" id="UP000807469"/>
    </source>
</evidence>
<dbReference type="EMBL" id="MU155698">
    <property type="protein sequence ID" value="KAF9471379.1"/>
    <property type="molecule type" value="Genomic_DNA"/>
</dbReference>
<comment type="caution">
    <text evidence="2">The sequence shown here is derived from an EMBL/GenBank/DDBJ whole genome shotgun (WGS) entry which is preliminary data.</text>
</comment>
<dbReference type="OrthoDB" id="66620at2759"/>
<accession>A0A9P5YLA2</accession>
<protein>
    <submittedName>
        <fullName evidence="2">Uncharacterized protein</fullName>
    </submittedName>
</protein>
<feature type="transmembrane region" description="Helical" evidence="1">
    <location>
        <begin position="28"/>
        <end position="50"/>
    </location>
</feature>
<dbReference type="PROSITE" id="PS51257">
    <property type="entry name" value="PROKAR_LIPOPROTEIN"/>
    <property type="match status" value="1"/>
</dbReference>
<dbReference type="Proteomes" id="UP000807469">
    <property type="component" value="Unassembled WGS sequence"/>
</dbReference>
<organism evidence="2 3">
    <name type="scientific">Pholiota conissans</name>
    <dbReference type="NCBI Taxonomy" id="109636"/>
    <lineage>
        <taxon>Eukaryota</taxon>
        <taxon>Fungi</taxon>
        <taxon>Dikarya</taxon>
        <taxon>Basidiomycota</taxon>
        <taxon>Agaricomycotina</taxon>
        <taxon>Agaricomycetes</taxon>
        <taxon>Agaricomycetidae</taxon>
        <taxon>Agaricales</taxon>
        <taxon>Agaricineae</taxon>
        <taxon>Strophariaceae</taxon>
        <taxon>Pholiota</taxon>
    </lineage>
</organism>
<sequence>MRPEIDVPTSTILSISSLRDQLCWWPNITLSCIFFVTFATASFITMRFYAKEK</sequence>
<keyword evidence="3" id="KW-1185">Reference proteome</keyword>
<evidence type="ECO:0000256" key="1">
    <source>
        <dbReference type="SAM" id="Phobius"/>
    </source>
</evidence>
<proteinExistence type="predicted"/>
<gene>
    <name evidence="2" type="ORF">BDN70DRAFT_976616</name>
</gene>